<keyword evidence="2" id="KW-1185">Reference proteome</keyword>
<dbReference type="Proteomes" id="UP000187203">
    <property type="component" value="Unassembled WGS sequence"/>
</dbReference>
<reference evidence="2" key="1">
    <citation type="submission" date="2013-09" db="EMBL/GenBank/DDBJ databases">
        <title>Corchorus olitorius genome sequencing.</title>
        <authorList>
            <person name="Alam M."/>
            <person name="Haque M.S."/>
            <person name="Islam M.S."/>
            <person name="Emdad E.M."/>
            <person name="Islam M.M."/>
            <person name="Ahmed B."/>
            <person name="Halim A."/>
            <person name="Hossen Q.M.M."/>
            <person name="Hossain M.Z."/>
            <person name="Ahmed R."/>
            <person name="Khan M.M."/>
            <person name="Islam R."/>
            <person name="Rashid M.M."/>
            <person name="Khan S.A."/>
            <person name="Rahman M.S."/>
            <person name="Alam M."/>
            <person name="Yahiya A.S."/>
            <person name="Khan M.S."/>
            <person name="Azam M.S."/>
            <person name="Haque T."/>
            <person name="Lashkar M.Z.H."/>
            <person name="Akhand A.I."/>
            <person name="Morshed G."/>
            <person name="Roy S."/>
            <person name="Uddin K.S."/>
            <person name="Rabeya T."/>
            <person name="Hossain A.S."/>
            <person name="Chowdhury A."/>
            <person name="Snigdha A.R."/>
            <person name="Mortoza M.S."/>
            <person name="Matin S.A."/>
            <person name="Hoque S.M.E."/>
            <person name="Islam M.K."/>
            <person name="Roy D.K."/>
            <person name="Haider R."/>
            <person name="Moosa M.M."/>
            <person name="Elias S.M."/>
            <person name="Hasan A.M."/>
            <person name="Jahan S."/>
            <person name="Shafiuddin M."/>
            <person name="Mahmood N."/>
            <person name="Shommy N.S."/>
        </authorList>
    </citation>
    <scope>NUCLEOTIDE SEQUENCE [LARGE SCALE GENOMIC DNA]</scope>
    <source>
        <strain evidence="2">cv. O-4</strain>
    </source>
</reference>
<evidence type="ECO:0000313" key="1">
    <source>
        <dbReference type="EMBL" id="OMP04040.1"/>
    </source>
</evidence>
<proteinExistence type="predicted"/>
<dbReference type="EMBL" id="AWUE01014328">
    <property type="protein sequence ID" value="OMP04040.1"/>
    <property type="molecule type" value="Genomic_DNA"/>
</dbReference>
<accession>A0A1R3KAB6</accession>
<organism evidence="1 2">
    <name type="scientific">Corchorus olitorius</name>
    <dbReference type="NCBI Taxonomy" id="93759"/>
    <lineage>
        <taxon>Eukaryota</taxon>
        <taxon>Viridiplantae</taxon>
        <taxon>Streptophyta</taxon>
        <taxon>Embryophyta</taxon>
        <taxon>Tracheophyta</taxon>
        <taxon>Spermatophyta</taxon>
        <taxon>Magnoliopsida</taxon>
        <taxon>eudicotyledons</taxon>
        <taxon>Gunneridae</taxon>
        <taxon>Pentapetalae</taxon>
        <taxon>rosids</taxon>
        <taxon>malvids</taxon>
        <taxon>Malvales</taxon>
        <taxon>Malvaceae</taxon>
        <taxon>Grewioideae</taxon>
        <taxon>Apeibeae</taxon>
        <taxon>Corchorus</taxon>
    </lineage>
</organism>
<name>A0A1R3KAB6_9ROSI</name>
<protein>
    <submittedName>
        <fullName evidence="1">Uncharacterized protein</fullName>
    </submittedName>
</protein>
<gene>
    <name evidence="1" type="ORF">COLO4_10002</name>
</gene>
<evidence type="ECO:0000313" key="2">
    <source>
        <dbReference type="Proteomes" id="UP000187203"/>
    </source>
</evidence>
<sequence length="58" mass="6213">MDSSCRKRGPVKLFHCDAFGSAGAGQAMVTSTQYIEISIHARIAKIIELSAIFLLCGV</sequence>
<dbReference type="AlphaFoldDB" id="A0A1R3KAB6"/>
<comment type="caution">
    <text evidence="1">The sequence shown here is derived from an EMBL/GenBank/DDBJ whole genome shotgun (WGS) entry which is preliminary data.</text>
</comment>